<feature type="region of interest" description="Disordered" evidence="1">
    <location>
        <begin position="93"/>
        <end position="167"/>
    </location>
</feature>
<evidence type="ECO:0000313" key="3">
    <source>
        <dbReference type="Proteomes" id="UP001266305"/>
    </source>
</evidence>
<evidence type="ECO:0000313" key="2">
    <source>
        <dbReference type="EMBL" id="KAK2109805.1"/>
    </source>
</evidence>
<name>A0ABQ9VKA1_SAGOE</name>
<evidence type="ECO:0000256" key="1">
    <source>
        <dbReference type="SAM" id="MobiDB-lite"/>
    </source>
</evidence>
<keyword evidence="3" id="KW-1185">Reference proteome</keyword>
<protein>
    <submittedName>
        <fullName evidence="2">Uncharacterized protein</fullName>
    </submittedName>
</protein>
<reference evidence="2 3" key="1">
    <citation type="submission" date="2023-05" db="EMBL/GenBank/DDBJ databases">
        <title>B98-5 Cell Line De Novo Hybrid Assembly: An Optical Mapping Approach.</title>
        <authorList>
            <person name="Kananen K."/>
            <person name="Auerbach J.A."/>
            <person name="Kautto E."/>
            <person name="Blachly J.S."/>
        </authorList>
    </citation>
    <scope>NUCLEOTIDE SEQUENCE [LARGE SCALE GENOMIC DNA]</scope>
    <source>
        <strain evidence="2">B95-8</strain>
        <tissue evidence="2">Cell line</tissue>
    </source>
</reference>
<organism evidence="2 3">
    <name type="scientific">Saguinus oedipus</name>
    <name type="common">Cotton-top tamarin</name>
    <name type="synonym">Oedipomidas oedipus</name>
    <dbReference type="NCBI Taxonomy" id="9490"/>
    <lineage>
        <taxon>Eukaryota</taxon>
        <taxon>Metazoa</taxon>
        <taxon>Chordata</taxon>
        <taxon>Craniata</taxon>
        <taxon>Vertebrata</taxon>
        <taxon>Euteleostomi</taxon>
        <taxon>Mammalia</taxon>
        <taxon>Eutheria</taxon>
        <taxon>Euarchontoglires</taxon>
        <taxon>Primates</taxon>
        <taxon>Haplorrhini</taxon>
        <taxon>Platyrrhini</taxon>
        <taxon>Cebidae</taxon>
        <taxon>Callitrichinae</taxon>
        <taxon>Saguinus</taxon>
    </lineage>
</organism>
<feature type="region of interest" description="Disordered" evidence="1">
    <location>
        <begin position="1"/>
        <end position="68"/>
    </location>
</feature>
<dbReference type="EMBL" id="JASSZA010000005">
    <property type="protein sequence ID" value="KAK2109805.1"/>
    <property type="molecule type" value="Genomic_DNA"/>
</dbReference>
<comment type="caution">
    <text evidence="2">The sequence shown here is derived from an EMBL/GenBank/DDBJ whole genome shotgun (WGS) entry which is preliminary data.</text>
</comment>
<feature type="compositionally biased region" description="Low complexity" evidence="1">
    <location>
        <begin position="145"/>
        <end position="156"/>
    </location>
</feature>
<sequence>MLGSGGGPGDRQSGRDSGDAASEAEPGAALREDGVVELGCPEEDRTLGPGDLQQPRGRGALRCQPLGRHGDALEARVRSRRHLCTPGTLAGAHLTLTPGVPVQPQPQPSQLSKQEAEAGAGARGPGPGARGPGPGGQGGLECIELSGSPGSSFLFGARRPAVPRSSR</sequence>
<proteinExistence type="predicted"/>
<gene>
    <name evidence="2" type="ORF">P7K49_009551</name>
</gene>
<feature type="compositionally biased region" description="Low complexity" evidence="1">
    <location>
        <begin position="108"/>
        <end position="120"/>
    </location>
</feature>
<dbReference type="Proteomes" id="UP001266305">
    <property type="component" value="Unassembled WGS sequence"/>
</dbReference>
<accession>A0ABQ9VKA1</accession>
<feature type="compositionally biased region" description="Gly residues" evidence="1">
    <location>
        <begin position="121"/>
        <end position="139"/>
    </location>
</feature>